<proteinExistence type="predicted"/>
<comment type="caution">
    <text evidence="1">The sequence shown here is derived from an EMBL/GenBank/DDBJ whole genome shotgun (WGS) entry which is preliminary data.</text>
</comment>
<protein>
    <submittedName>
        <fullName evidence="1">Uncharacterized protein</fullName>
    </submittedName>
</protein>
<gene>
    <name evidence="1" type="ORF">Taro_050273</name>
</gene>
<evidence type="ECO:0000313" key="2">
    <source>
        <dbReference type="Proteomes" id="UP000652761"/>
    </source>
</evidence>
<dbReference type="AlphaFoldDB" id="A0A843XCZ8"/>
<dbReference type="Proteomes" id="UP000652761">
    <property type="component" value="Unassembled WGS sequence"/>
</dbReference>
<accession>A0A843XCZ8</accession>
<sequence>MTINRSIDTVKSSSMKNQGCFCKRPRSRCTPVRVATGLGQITTRACTERDRLFRTGAEITTGSCKDRERLVMTDARIAAALPVAFRTV</sequence>
<reference evidence="1" key="1">
    <citation type="submission" date="2017-07" db="EMBL/GenBank/DDBJ databases">
        <title>Taro Niue Genome Assembly and Annotation.</title>
        <authorList>
            <person name="Atibalentja N."/>
            <person name="Keating K."/>
            <person name="Fields C.J."/>
        </authorList>
    </citation>
    <scope>NUCLEOTIDE SEQUENCE</scope>
    <source>
        <strain evidence="1">Niue_2</strain>
        <tissue evidence="1">Leaf</tissue>
    </source>
</reference>
<dbReference type="EMBL" id="NMUH01007458">
    <property type="protein sequence ID" value="MQM17304.1"/>
    <property type="molecule type" value="Genomic_DNA"/>
</dbReference>
<name>A0A843XCZ8_COLES</name>
<keyword evidence="2" id="KW-1185">Reference proteome</keyword>
<organism evidence="1 2">
    <name type="scientific">Colocasia esculenta</name>
    <name type="common">Wild taro</name>
    <name type="synonym">Arum esculentum</name>
    <dbReference type="NCBI Taxonomy" id="4460"/>
    <lineage>
        <taxon>Eukaryota</taxon>
        <taxon>Viridiplantae</taxon>
        <taxon>Streptophyta</taxon>
        <taxon>Embryophyta</taxon>
        <taxon>Tracheophyta</taxon>
        <taxon>Spermatophyta</taxon>
        <taxon>Magnoliopsida</taxon>
        <taxon>Liliopsida</taxon>
        <taxon>Araceae</taxon>
        <taxon>Aroideae</taxon>
        <taxon>Colocasieae</taxon>
        <taxon>Colocasia</taxon>
    </lineage>
</organism>
<evidence type="ECO:0000313" key="1">
    <source>
        <dbReference type="EMBL" id="MQM17304.1"/>
    </source>
</evidence>